<dbReference type="InterPro" id="IPR013783">
    <property type="entry name" value="Ig-like_fold"/>
</dbReference>
<dbReference type="AlphaFoldDB" id="A0A1X7UA48"/>
<feature type="signal peptide" evidence="2">
    <location>
        <begin position="1"/>
        <end position="29"/>
    </location>
</feature>
<name>A0A1X7UA48_AMPQE</name>
<feature type="domain" description="Fibronectin type-III" evidence="4">
    <location>
        <begin position="564"/>
        <end position="664"/>
    </location>
</feature>
<dbReference type="CDD" id="cd00063">
    <property type="entry name" value="FN3"/>
    <property type="match status" value="2"/>
</dbReference>
<dbReference type="PANTHER" id="PTHR46708">
    <property type="entry name" value="TENASCIN"/>
    <property type="match status" value="1"/>
</dbReference>
<feature type="domain" description="Ig-like" evidence="3">
    <location>
        <begin position="189"/>
        <end position="273"/>
    </location>
</feature>
<dbReference type="InParanoid" id="A0A1X7UA48"/>
<dbReference type="InterPro" id="IPR007110">
    <property type="entry name" value="Ig-like_dom"/>
</dbReference>
<evidence type="ECO:0000313" key="5">
    <source>
        <dbReference type="EnsemblMetazoa" id="Aqu2.1.24832_001"/>
    </source>
</evidence>
<evidence type="ECO:0000256" key="2">
    <source>
        <dbReference type="SAM" id="SignalP"/>
    </source>
</evidence>
<organism evidence="5">
    <name type="scientific">Amphimedon queenslandica</name>
    <name type="common">Sponge</name>
    <dbReference type="NCBI Taxonomy" id="400682"/>
    <lineage>
        <taxon>Eukaryota</taxon>
        <taxon>Metazoa</taxon>
        <taxon>Porifera</taxon>
        <taxon>Demospongiae</taxon>
        <taxon>Heteroscleromorpha</taxon>
        <taxon>Haplosclerida</taxon>
        <taxon>Niphatidae</taxon>
        <taxon>Amphimedon</taxon>
    </lineage>
</organism>
<proteinExistence type="predicted"/>
<dbReference type="SUPFAM" id="SSF49265">
    <property type="entry name" value="Fibronectin type III"/>
    <property type="match status" value="3"/>
</dbReference>
<dbReference type="FunFam" id="2.60.40.10:FF:000028">
    <property type="entry name" value="Neuronal cell adhesion molecule"/>
    <property type="match status" value="1"/>
</dbReference>
<keyword evidence="1" id="KW-0677">Repeat</keyword>
<feature type="domain" description="Fibronectin type-III" evidence="4">
    <location>
        <begin position="473"/>
        <end position="563"/>
    </location>
</feature>
<feature type="domain" description="Fibronectin type-III" evidence="4">
    <location>
        <begin position="375"/>
        <end position="470"/>
    </location>
</feature>
<dbReference type="PROSITE" id="PS50853">
    <property type="entry name" value="FN3"/>
    <property type="match status" value="3"/>
</dbReference>
<evidence type="ECO:0000259" key="4">
    <source>
        <dbReference type="PROSITE" id="PS50853"/>
    </source>
</evidence>
<dbReference type="EnsemblMetazoa" id="Aqu2.1.24832_001">
    <property type="protein sequence ID" value="Aqu2.1.24832_001"/>
    <property type="gene ID" value="Aqu2.1.24832"/>
</dbReference>
<keyword evidence="2" id="KW-0732">Signal</keyword>
<evidence type="ECO:0000256" key="1">
    <source>
        <dbReference type="ARBA" id="ARBA00022737"/>
    </source>
</evidence>
<dbReference type="InterPro" id="IPR036116">
    <property type="entry name" value="FN3_sf"/>
</dbReference>
<dbReference type="InterPro" id="IPR050991">
    <property type="entry name" value="ECM_Regulatory_Proteins"/>
</dbReference>
<feature type="chain" id="PRO_5010878489" evidence="2">
    <location>
        <begin position="30"/>
        <end position="858"/>
    </location>
</feature>
<dbReference type="SUPFAM" id="SSF48726">
    <property type="entry name" value="Immunoglobulin"/>
    <property type="match status" value="1"/>
</dbReference>
<dbReference type="eggNOG" id="KOG3510">
    <property type="taxonomic scope" value="Eukaryota"/>
</dbReference>
<accession>A0A1X7UA48</accession>
<dbReference type="SMART" id="SM00060">
    <property type="entry name" value="FN3"/>
    <property type="match status" value="4"/>
</dbReference>
<reference evidence="5" key="1">
    <citation type="submission" date="2017-05" db="UniProtKB">
        <authorList>
            <consortium name="EnsemblMetazoa"/>
        </authorList>
    </citation>
    <scope>IDENTIFICATION</scope>
</reference>
<dbReference type="Gene3D" id="2.60.40.10">
    <property type="entry name" value="Immunoglobulins"/>
    <property type="match status" value="4"/>
</dbReference>
<sequence>MKRLTLTLTFNLVIILWSIILALVQLGLGEAPPSYLLPSNGVQLYIAYQDRIIPDYSMIYASQFYDKDHIKSDGIIDALWCQSAKNSTNIGVWYYPNGTEVPLFDGPFGPLAPRPLYSKRFSGQIALARSGGLSGYEGLYKCIIPDENGVNQTLVVGAYTDTGYNNNDGPDADPTMQFYLLSTSRLATPPVFSLSFNVSDGPPTTVRCSVNGTGISTELSRVIVNGSGSVTRVTVTNLNKAGNYQCTVSNVRVFYDTINGLTAASSTSSFNISVSDTPTGLTATRLSTGLAHVRLSWSTVSGATGYEVYSKFSTFNSVSAGTTASTTINITSGLFRGLTYTFYVVSYGLASLPSGNASVILTFTNTTLSTAPTAPVDDIIFSSVESVSMTVSWDEVPCNGRNGPITGYYLTYTNITSNTSYTVNITGGDNRMYNLTGLIPYTNYTVSIIPYNYNMNGPARQGIQVTTESIAGVISDLRHARSPTAITIVWNPPTIPNGIITVYEIRYRESTSTDRYNITNTTNTYYFIVGLIPNTSYTIGVRAYTSIGPGKWADKEFNTAQIPVIEIFSITKLSSTAVRAEWSFVSGASHYTVYYESTSSSSRKKRQVETGMRVFPGSTTEGLIGGLDPNLSYLFSISASFNVNGIIYEGERTQPIPPGTLVVGNVSITSTPPRSSPAVFQAGENITLTCSSTANTYSWTSSFSESAVTTSNITGLFLHGANTGDHVCSSGGNTGTYTISVQGTTVWYNNPPPGRLLPNNTAISVYEDVSEVKCYTGDTSTNNDATLIVTPTGSNQPLTFTNREAGYLRKNGQTSINSVTNGVYTCQYTNSSGGISYTSFAVFPRSREPSSGSSNTSK</sequence>
<dbReference type="InterPro" id="IPR003961">
    <property type="entry name" value="FN3_dom"/>
</dbReference>
<dbReference type="InterPro" id="IPR036179">
    <property type="entry name" value="Ig-like_dom_sf"/>
</dbReference>
<dbReference type="PANTHER" id="PTHR46708:SF2">
    <property type="entry name" value="FIBRONECTIN TYPE-III DOMAIN-CONTAINING PROTEIN"/>
    <property type="match status" value="1"/>
</dbReference>
<dbReference type="PROSITE" id="PS50835">
    <property type="entry name" value="IG_LIKE"/>
    <property type="match status" value="1"/>
</dbReference>
<protein>
    <submittedName>
        <fullName evidence="5">Uncharacterized protein</fullName>
    </submittedName>
</protein>
<evidence type="ECO:0000259" key="3">
    <source>
        <dbReference type="PROSITE" id="PS50835"/>
    </source>
</evidence>
<dbReference type="Pfam" id="PF00041">
    <property type="entry name" value="fn3"/>
    <property type="match status" value="2"/>
</dbReference>